<evidence type="ECO:0000313" key="1">
    <source>
        <dbReference type="EMBL" id="KAJ3790384.1"/>
    </source>
</evidence>
<reference evidence="1" key="1">
    <citation type="submission" date="2022-08" db="EMBL/GenBank/DDBJ databases">
        <authorList>
            <consortium name="DOE Joint Genome Institute"/>
            <person name="Min B."/>
            <person name="Riley R."/>
            <person name="Sierra-Patev S."/>
            <person name="Naranjo-Ortiz M."/>
            <person name="Looney B."/>
            <person name="Konkel Z."/>
            <person name="Slot J.C."/>
            <person name="Sakamoto Y."/>
            <person name="Steenwyk J.L."/>
            <person name="Rokas A."/>
            <person name="Carro J."/>
            <person name="Camarero S."/>
            <person name="Ferreira P."/>
            <person name="Molpeceres G."/>
            <person name="Ruiz-Duenas F.J."/>
            <person name="Serrano A."/>
            <person name="Henrissat B."/>
            <person name="Drula E."/>
            <person name="Hughes K.W."/>
            <person name="Mata J.L."/>
            <person name="Ishikawa N.K."/>
            <person name="Vargas-Isla R."/>
            <person name="Ushijima S."/>
            <person name="Smith C.A."/>
            <person name="Ahrendt S."/>
            <person name="Andreopoulos W."/>
            <person name="He G."/>
            <person name="Labutti K."/>
            <person name="Lipzen A."/>
            <person name="Ng V."/>
            <person name="Sandor L."/>
            <person name="Barry K."/>
            <person name="Martinez A.T."/>
            <person name="Xiao Y."/>
            <person name="Gibbons J.G."/>
            <person name="Terashima K."/>
            <person name="Hibbett D.S."/>
            <person name="Grigoriev I.V."/>
        </authorList>
    </citation>
    <scope>NUCLEOTIDE SEQUENCE</scope>
    <source>
        <strain evidence="1">TFB10291</strain>
    </source>
</reference>
<evidence type="ECO:0000313" key="2">
    <source>
        <dbReference type="Proteomes" id="UP001163798"/>
    </source>
</evidence>
<gene>
    <name evidence="1" type="ORF">GGU10DRAFT_371239</name>
</gene>
<comment type="caution">
    <text evidence="1">The sequence shown here is derived from an EMBL/GenBank/DDBJ whole genome shotgun (WGS) entry which is preliminary data.</text>
</comment>
<sequence length="170" mass="18893">MKVSGLYAVYRRRGIQQPASWKPYGLPDTSSPFLLHTEGAIRPVAGSSMPWLPGFHESHKVLFVHASVQNLDSPITSAYGLAAAILYQEIGSVLDLVLENHQPSTTDRDATEQLQGLLTDFGNFADLVRESICKFLRSLEEEQEQTIKGLDQFRGKDGLLDHIIGWVDTI</sequence>
<dbReference type="Proteomes" id="UP001163798">
    <property type="component" value="Unassembled WGS sequence"/>
</dbReference>
<accession>A0AA38NSQ1</accession>
<proteinExistence type="predicted"/>
<protein>
    <submittedName>
        <fullName evidence="1">Uncharacterized protein</fullName>
    </submittedName>
</protein>
<dbReference type="AlphaFoldDB" id="A0AA38NSQ1"/>
<keyword evidence="2" id="KW-1185">Reference proteome</keyword>
<name>A0AA38NSQ1_9AGAR</name>
<dbReference type="EMBL" id="MU793250">
    <property type="protein sequence ID" value="KAJ3790384.1"/>
    <property type="molecule type" value="Genomic_DNA"/>
</dbReference>
<organism evidence="1 2">
    <name type="scientific">Lentinula aff. detonsa</name>
    <dbReference type="NCBI Taxonomy" id="2804958"/>
    <lineage>
        <taxon>Eukaryota</taxon>
        <taxon>Fungi</taxon>
        <taxon>Dikarya</taxon>
        <taxon>Basidiomycota</taxon>
        <taxon>Agaricomycotina</taxon>
        <taxon>Agaricomycetes</taxon>
        <taxon>Agaricomycetidae</taxon>
        <taxon>Agaricales</taxon>
        <taxon>Marasmiineae</taxon>
        <taxon>Omphalotaceae</taxon>
        <taxon>Lentinula</taxon>
    </lineage>
</organism>